<evidence type="ECO:0000313" key="1">
    <source>
        <dbReference type="EMBL" id="TBL73943.1"/>
    </source>
</evidence>
<dbReference type="AlphaFoldDB" id="A0A4Q9DNC0"/>
<evidence type="ECO:0000313" key="2">
    <source>
        <dbReference type="Proteomes" id="UP000293142"/>
    </source>
</evidence>
<name>A0A4Q9DNC0_9BACL</name>
<keyword evidence="2" id="KW-1185">Reference proteome</keyword>
<dbReference type="EMBL" id="SIRE01000020">
    <property type="protein sequence ID" value="TBL73943.1"/>
    <property type="molecule type" value="Genomic_DNA"/>
</dbReference>
<protein>
    <submittedName>
        <fullName evidence="1">Exo-alpha-sialidase</fullName>
    </submittedName>
</protein>
<dbReference type="OrthoDB" id="3698617at2"/>
<sequence length="431" mass="48720">MSLDNPLTTEELAVKPLAPNFVKVYESPDPPNIWVYSPGIAVLPTGRLVATLDLSGPGMADFPGPKRVIEHGDLWFGKIFTSDDKGATWQYQGDFPFMHARPFVAGNSVYIIGHCNDLTIIRSDDWGETWSETSYMSEGQIWHQAPSNVYYTDTHVYLVMERMTFTGMKIWPCSILAPVLMRGKLGDDLLKRENWTFASELAYCDCIPVDELDYFGTPFFPTEPITGKFISPGRNNAPAGWLETNVVRFTDPDHYFYDPSGRTFHLWMRAHTGGTGLGAIAKVVENDDGTMTTMLEKAPSGRTMVFVPIPGGQMKFHIVYDEVDKLYWLLSSQATDSMTRAEKLPAERFWLPNNERHRLQLHFSRNCIDWCFAGLVDMGNSPKESRHYASLAIDGDDLYVLSRSGDSQAYNAHNGNFISFHTIKQFRSLVY</sequence>
<dbReference type="Gene3D" id="2.120.10.10">
    <property type="match status" value="1"/>
</dbReference>
<dbReference type="InterPro" id="IPR036278">
    <property type="entry name" value="Sialidase_sf"/>
</dbReference>
<organism evidence="1 2">
    <name type="scientific">Paenibacillus thalictri</name>
    <dbReference type="NCBI Taxonomy" id="2527873"/>
    <lineage>
        <taxon>Bacteria</taxon>
        <taxon>Bacillati</taxon>
        <taxon>Bacillota</taxon>
        <taxon>Bacilli</taxon>
        <taxon>Bacillales</taxon>
        <taxon>Paenibacillaceae</taxon>
        <taxon>Paenibacillus</taxon>
    </lineage>
</organism>
<dbReference type="SUPFAM" id="SSF50939">
    <property type="entry name" value="Sialidases"/>
    <property type="match status" value="1"/>
</dbReference>
<proteinExistence type="predicted"/>
<comment type="caution">
    <text evidence="1">The sequence shown here is derived from an EMBL/GenBank/DDBJ whole genome shotgun (WGS) entry which is preliminary data.</text>
</comment>
<gene>
    <name evidence="1" type="ORF">EYB31_25950</name>
</gene>
<accession>A0A4Q9DNC0</accession>
<reference evidence="1 2" key="1">
    <citation type="submission" date="2019-02" db="EMBL/GenBank/DDBJ databases">
        <title>Paenibacillus sp. nov., isolated from surface-sterilized tissue of Thalictrum simplex L.</title>
        <authorList>
            <person name="Tuo L."/>
        </authorList>
    </citation>
    <scope>NUCLEOTIDE SEQUENCE [LARGE SCALE GENOMIC DNA]</scope>
    <source>
        <strain evidence="1 2">N2SHLJ1</strain>
    </source>
</reference>
<dbReference type="Proteomes" id="UP000293142">
    <property type="component" value="Unassembled WGS sequence"/>
</dbReference>
<dbReference type="CDD" id="cd15482">
    <property type="entry name" value="Sialidase_non-viral"/>
    <property type="match status" value="1"/>
</dbReference>
<dbReference type="RefSeq" id="WP_131016349.1">
    <property type="nucleotide sequence ID" value="NZ_SIRE01000020.1"/>
</dbReference>